<dbReference type="PROSITE" id="PS50879">
    <property type="entry name" value="RNASE_H_1"/>
    <property type="match status" value="1"/>
</dbReference>
<dbReference type="PANTHER" id="PTHR10642:SF26">
    <property type="entry name" value="RIBONUCLEASE H1"/>
    <property type="match status" value="1"/>
</dbReference>
<accession>A0A2V1DSF2</accession>
<keyword evidence="7" id="KW-0378">Hydrolase</keyword>
<organism evidence="9 10">
    <name type="scientific">Periconia macrospinosa</name>
    <dbReference type="NCBI Taxonomy" id="97972"/>
    <lineage>
        <taxon>Eukaryota</taxon>
        <taxon>Fungi</taxon>
        <taxon>Dikarya</taxon>
        <taxon>Ascomycota</taxon>
        <taxon>Pezizomycotina</taxon>
        <taxon>Dothideomycetes</taxon>
        <taxon>Pleosporomycetidae</taxon>
        <taxon>Pleosporales</taxon>
        <taxon>Massarineae</taxon>
        <taxon>Periconiaceae</taxon>
        <taxon>Periconia</taxon>
    </lineage>
</organism>
<dbReference type="Gene3D" id="3.30.420.10">
    <property type="entry name" value="Ribonuclease H-like superfamily/Ribonuclease H"/>
    <property type="match status" value="1"/>
</dbReference>
<gene>
    <name evidence="9" type="ORF">DM02DRAFT_525852</name>
</gene>
<name>A0A2V1DSF2_9PLEO</name>
<evidence type="ECO:0000256" key="4">
    <source>
        <dbReference type="ARBA" id="ARBA00022722"/>
    </source>
</evidence>
<dbReference type="GO" id="GO:0046872">
    <property type="term" value="F:metal ion binding"/>
    <property type="evidence" value="ECO:0007669"/>
    <property type="project" value="UniProtKB-KW"/>
</dbReference>
<evidence type="ECO:0000256" key="7">
    <source>
        <dbReference type="ARBA" id="ARBA00022801"/>
    </source>
</evidence>
<keyword evidence="6" id="KW-0255">Endonuclease</keyword>
<dbReference type="STRING" id="97972.A0A2V1DSF2"/>
<dbReference type="SUPFAM" id="SSF53098">
    <property type="entry name" value="Ribonuclease H-like"/>
    <property type="match status" value="1"/>
</dbReference>
<comment type="similarity">
    <text evidence="2">Belongs to the RNase H family.</text>
</comment>
<dbReference type="EC" id="3.1.26.4" evidence="3"/>
<protein>
    <recommendedName>
        <fullName evidence="3">ribonuclease H</fullName>
        <ecNumber evidence="3">3.1.26.4</ecNumber>
    </recommendedName>
</protein>
<reference evidence="9 10" key="1">
    <citation type="journal article" date="2018" name="Sci. Rep.">
        <title>Comparative genomics provides insights into the lifestyle and reveals functional heterogeneity of dark septate endophytic fungi.</title>
        <authorList>
            <person name="Knapp D.G."/>
            <person name="Nemeth J.B."/>
            <person name="Barry K."/>
            <person name="Hainaut M."/>
            <person name="Henrissat B."/>
            <person name="Johnson J."/>
            <person name="Kuo A."/>
            <person name="Lim J.H.P."/>
            <person name="Lipzen A."/>
            <person name="Nolan M."/>
            <person name="Ohm R.A."/>
            <person name="Tamas L."/>
            <person name="Grigoriev I.V."/>
            <person name="Spatafora J.W."/>
            <person name="Nagy L.G."/>
            <person name="Kovacs G.M."/>
        </authorList>
    </citation>
    <scope>NUCLEOTIDE SEQUENCE [LARGE SCALE GENOMIC DNA]</scope>
    <source>
        <strain evidence="9 10">DSE2036</strain>
    </source>
</reference>
<feature type="domain" description="RNase H type-1" evidence="8">
    <location>
        <begin position="26"/>
        <end position="179"/>
    </location>
</feature>
<dbReference type="Pfam" id="PF00075">
    <property type="entry name" value="RNase_H"/>
    <property type="match status" value="1"/>
</dbReference>
<sequence>MKALDKVARNWPSLQAIIRGADPEQFGPRLVLYTDGSCFRNGSIYASAGFGVYIFDDHEWNASEPLPGRDQSNQKAELCAILWALVIGRRHKNIVIISDSEYAIFSGTTWREARKWDAVLHPKNVLKPVKYQNEIDALGELLDERKFLRLGSIQMRWVKGHAGVPGNEKCDELAKKGAQ</sequence>
<evidence type="ECO:0000259" key="8">
    <source>
        <dbReference type="PROSITE" id="PS50879"/>
    </source>
</evidence>
<dbReference type="GO" id="GO:0043137">
    <property type="term" value="P:DNA replication, removal of RNA primer"/>
    <property type="evidence" value="ECO:0007669"/>
    <property type="project" value="TreeGrafter"/>
</dbReference>
<dbReference type="EMBL" id="KZ805364">
    <property type="protein sequence ID" value="PVI01031.1"/>
    <property type="molecule type" value="Genomic_DNA"/>
</dbReference>
<keyword evidence="4" id="KW-0540">Nuclease</keyword>
<evidence type="ECO:0000256" key="2">
    <source>
        <dbReference type="ARBA" id="ARBA00005300"/>
    </source>
</evidence>
<keyword evidence="5" id="KW-0479">Metal-binding</keyword>
<dbReference type="GO" id="GO:0004523">
    <property type="term" value="F:RNA-DNA hybrid ribonuclease activity"/>
    <property type="evidence" value="ECO:0007669"/>
    <property type="project" value="UniProtKB-EC"/>
</dbReference>
<evidence type="ECO:0000256" key="1">
    <source>
        <dbReference type="ARBA" id="ARBA00000077"/>
    </source>
</evidence>
<evidence type="ECO:0000256" key="6">
    <source>
        <dbReference type="ARBA" id="ARBA00022759"/>
    </source>
</evidence>
<dbReference type="InterPro" id="IPR012337">
    <property type="entry name" value="RNaseH-like_sf"/>
</dbReference>
<dbReference type="OrthoDB" id="407198at2759"/>
<dbReference type="InterPro" id="IPR050092">
    <property type="entry name" value="RNase_H"/>
</dbReference>
<comment type="catalytic activity">
    <reaction evidence="1">
        <text>Endonucleolytic cleavage to 5'-phosphomonoester.</text>
        <dbReference type="EC" id="3.1.26.4"/>
    </reaction>
</comment>
<dbReference type="CDD" id="cd09280">
    <property type="entry name" value="RNase_HI_eukaryote_like"/>
    <property type="match status" value="1"/>
</dbReference>
<evidence type="ECO:0000256" key="3">
    <source>
        <dbReference type="ARBA" id="ARBA00012180"/>
    </source>
</evidence>
<evidence type="ECO:0000313" key="10">
    <source>
        <dbReference type="Proteomes" id="UP000244855"/>
    </source>
</evidence>
<evidence type="ECO:0000313" key="9">
    <source>
        <dbReference type="EMBL" id="PVI01031.1"/>
    </source>
</evidence>
<dbReference type="InterPro" id="IPR002156">
    <property type="entry name" value="RNaseH_domain"/>
</dbReference>
<dbReference type="AlphaFoldDB" id="A0A2V1DSF2"/>
<keyword evidence="10" id="KW-1185">Reference proteome</keyword>
<dbReference type="PANTHER" id="PTHR10642">
    <property type="entry name" value="RIBONUCLEASE H1"/>
    <property type="match status" value="1"/>
</dbReference>
<dbReference type="Proteomes" id="UP000244855">
    <property type="component" value="Unassembled WGS sequence"/>
</dbReference>
<evidence type="ECO:0000256" key="5">
    <source>
        <dbReference type="ARBA" id="ARBA00022723"/>
    </source>
</evidence>
<dbReference type="InterPro" id="IPR036397">
    <property type="entry name" value="RNaseH_sf"/>
</dbReference>
<dbReference type="GO" id="GO:0003676">
    <property type="term" value="F:nucleic acid binding"/>
    <property type="evidence" value="ECO:0007669"/>
    <property type="project" value="InterPro"/>
</dbReference>
<proteinExistence type="inferred from homology"/>